<dbReference type="eggNOG" id="KOG1467">
    <property type="taxonomic scope" value="Eukaryota"/>
</dbReference>
<dbReference type="InterPro" id="IPR042529">
    <property type="entry name" value="IF_2B-like_C"/>
</dbReference>
<evidence type="ECO:0000256" key="1">
    <source>
        <dbReference type="ARBA" id="ARBA00004514"/>
    </source>
</evidence>
<dbReference type="Gene3D" id="3.40.50.10470">
    <property type="entry name" value="Translation initiation factor eif-2b, domain 2"/>
    <property type="match status" value="1"/>
</dbReference>
<keyword evidence="4" id="KW-0396">Initiation factor</keyword>
<dbReference type="Proteomes" id="UP000000598">
    <property type="component" value="Chromosome F"/>
</dbReference>
<evidence type="ECO:0000313" key="12">
    <source>
        <dbReference type="Proteomes" id="UP000000598"/>
    </source>
</evidence>
<reference evidence="11 12" key="1">
    <citation type="journal article" date="2004" name="Nature">
        <title>Genome evolution in yeasts.</title>
        <authorList>
            <consortium name="Genolevures"/>
            <person name="Dujon B."/>
            <person name="Sherman D."/>
            <person name="Fischer G."/>
            <person name="Durrens P."/>
            <person name="Casaregola S."/>
            <person name="Lafontaine I."/>
            <person name="de Montigny J."/>
            <person name="Marck C."/>
            <person name="Neuveglise C."/>
            <person name="Talla E."/>
            <person name="Goffard N."/>
            <person name="Frangeul L."/>
            <person name="Aigle M."/>
            <person name="Anthouard V."/>
            <person name="Babour A."/>
            <person name="Barbe V."/>
            <person name="Barnay S."/>
            <person name="Blanchin S."/>
            <person name="Beckerich J.M."/>
            <person name="Beyne E."/>
            <person name="Bleykasten C."/>
            <person name="Boisrame A."/>
            <person name="Boyer J."/>
            <person name="Cattolico L."/>
            <person name="Confanioleri F."/>
            <person name="de Daruvar A."/>
            <person name="Despons L."/>
            <person name="Fabre E."/>
            <person name="Fairhead C."/>
            <person name="Ferry-Dumazet H."/>
            <person name="Groppi A."/>
            <person name="Hantraye F."/>
            <person name="Hennequin C."/>
            <person name="Jauniaux N."/>
            <person name="Joyet P."/>
            <person name="Kachouri R."/>
            <person name="Kerrest A."/>
            <person name="Koszul R."/>
            <person name="Lemaire M."/>
            <person name="Lesur I."/>
            <person name="Ma L."/>
            <person name="Muller H."/>
            <person name="Nicaud J.M."/>
            <person name="Nikolski M."/>
            <person name="Oztas S."/>
            <person name="Ozier-Kalogeropoulos O."/>
            <person name="Pellenz S."/>
            <person name="Potier S."/>
            <person name="Richard G.F."/>
            <person name="Straub M.L."/>
            <person name="Suleau A."/>
            <person name="Swennene D."/>
            <person name="Tekaia F."/>
            <person name="Wesolowski-Louvel M."/>
            <person name="Westhof E."/>
            <person name="Wirth B."/>
            <person name="Zeniou-Meyer M."/>
            <person name="Zivanovic I."/>
            <person name="Bolotin-Fukuhara M."/>
            <person name="Thierry A."/>
            <person name="Bouchier C."/>
            <person name="Caudron B."/>
            <person name="Scarpelli C."/>
            <person name="Gaillardin C."/>
            <person name="Weissenbach J."/>
            <person name="Wincker P."/>
            <person name="Souciet J.L."/>
        </authorList>
    </citation>
    <scope>NUCLEOTIDE SEQUENCE [LARGE SCALE GENOMIC DNA]</scope>
    <source>
        <strain evidence="12">ATCC 8585 / CBS 2359 / DSM 70799 / NBRC 1267 / NRRL Y-1140 / WM37</strain>
    </source>
</reference>
<dbReference type="InterPro" id="IPR000649">
    <property type="entry name" value="IF-2B-related"/>
</dbReference>
<dbReference type="FunCoup" id="Q6CKT1">
    <property type="interactions" value="865"/>
</dbReference>
<feature type="region of interest" description="Disordered" evidence="10">
    <location>
        <begin position="1"/>
        <end position="90"/>
    </location>
</feature>
<feature type="compositionally biased region" description="Low complexity" evidence="10">
    <location>
        <begin position="48"/>
        <end position="64"/>
    </location>
</feature>
<comment type="subcellular location">
    <subcellularLocation>
        <location evidence="1">Cytoplasm</location>
        <location evidence="1">Cytosol</location>
    </subcellularLocation>
</comment>
<dbReference type="HOGENOM" id="CLU_016218_3_4_1"/>
<evidence type="ECO:0000256" key="6">
    <source>
        <dbReference type="ARBA" id="ARBA00044147"/>
    </source>
</evidence>
<sequence>MTGGAKEASGKETNTEKTANAQEGEKPLSNKELKELKKKEKAAKRAASKQASGISIEKQQQQAAAKREKKQQQRDLLAAKKNKAADPVKHDTKKSTLFGHLETAEERRASLLAVSSAITSTGTSRITANGLVLPLLATTPAVAVSQPMSASPLSSNLSGSNTNLAGLAHSEDFEAHQMLNSLSLDESSSFVPGISSVIPNTMTSQFTNQQSIASVKELIANREMLHPAITSLTLDYAFYKIIGSIPRCIAMLEAFQLVVRDYKTPEGTTLSRNLTSYLSHQIDFLKKSRPLSVTMGNAIRWLKQEISLIDPSTPDSKAKKELCDKIAQFARERVQLADQLIIETASQHIEEGSTILTYGCSKVLTDLFLHNAINFGKNFQIVIVDSRPLFEGRKMAESLRNQGLNVLYVPITALGTVFNMDIKYVFLGAHSILSNGFLYSRVGTAQIAMLASRRNIPVLVCCESLKFSQRVQLDSVTSNELADPNDLVTIDSANPVQRRNNNGFLLQQFIKEREAQQKEVENSSKQNNKSGSANTNNATADEGKNVKDKPILAEWEKSPNLHIFNIMYDLTPPDYIKKIITEFGSLPPSSVPVVLREYKASA</sequence>
<dbReference type="KEGG" id="kla:KLLA0_F08327g"/>
<dbReference type="AlphaFoldDB" id="Q6CKT1"/>
<evidence type="ECO:0000256" key="2">
    <source>
        <dbReference type="ARBA" id="ARBA00007251"/>
    </source>
</evidence>
<feature type="compositionally biased region" description="Basic and acidic residues" evidence="10">
    <location>
        <begin position="23"/>
        <end position="38"/>
    </location>
</feature>
<dbReference type="EMBL" id="CR382126">
    <property type="protein sequence ID" value="CAG98166.1"/>
    <property type="molecule type" value="Genomic_DNA"/>
</dbReference>
<keyword evidence="12" id="KW-1185">Reference proteome</keyword>
<protein>
    <recommendedName>
        <fullName evidence="6">Translation initiation factor eIF2B subunit delta</fullName>
    </recommendedName>
    <alternativeName>
        <fullName evidence="7">eIF2B GDP-GTP exchange factor subunit delta</fullName>
    </alternativeName>
</protein>
<dbReference type="PaxDb" id="284590-Q6CKT1"/>
<name>Q6CKT1_KLULA</name>
<gene>
    <name evidence="11" type="ORF">KLLA0_F08327g</name>
</gene>
<organism evidence="11 12">
    <name type="scientific">Kluyveromyces lactis (strain ATCC 8585 / CBS 2359 / DSM 70799 / NBRC 1267 / NRRL Y-1140 / WM37)</name>
    <name type="common">Yeast</name>
    <name type="synonym">Candida sphaerica</name>
    <dbReference type="NCBI Taxonomy" id="284590"/>
    <lineage>
        <taxon>Eukaryota</taxon>
        <taxon>Fungi</taxon>
        <taxon>Dikarya</taxon>
        <taxon>Ascomycota</taxon>
        <taxon>Saccharomycotina</taxon>
        <taxon>Saccharomycetes</taxon>
        <taxon>Saccharomycetales</taxon>
        <taxon>Saccharomycetaceae</taxon>
        <taxon>Kluyveromyces</taxon>
    </lineage>
</organism>
<comment type="similarity">
    <text evidence="2 9">Belongs to the eIF-2B alpha/beta/delta subunits family.</text>
</comment>
<dbReference type="Pfam" id="PF01008">
    <property type="entry name" value="IF-2B"/>
    <property type="match status" value="1"/>
</dbReference>
<dbReference type="SUPFAM" id="SSF100950">
    <property type="entry name" value="NagB/RpiA/CoA transferase-like"/>
    <property type="match status" value="1"/>
</dbReference>
<evidence type="ECO:0000256" key="9">
    <source>
        <dbReference type="RuleBase" id="RU003814"/>
    </source>
</evidence>
<dbReference type="GO" id="GO:0003743">
    <property type="term" value="F:translation initiation factor activity"/>
    <property type="evidence" value="ECO:0007669"/>
    <property type="project" value="UniProtKB-KW"/>
</dbReference>
<evidence type="ECO:0000256" key="7">
    <source>
        <dbReference type="ARBA" id="ARBA00044356"/>
    </source>
</evidence>
<dbReference type="PANTHER" id="PTHR10233">
    <property type="entry name" value="TRANSLATION INITIATION FACTOR EIF-2B"/>
    <property type="match status" value="1"/>
</dbReference>
<accession>Q6CKT1</accession>
<dbReference type="STRING" id="284590.Q6CKT1"/>
<dbReference type="GO" id="GO:0005829">
    <property type="term" value="C:cytosol"/>
    <property type="evidence" value="ECO:0007669"/>
    <property type="project" value="UniProtKB-SubCell"/>
</dbReference>
<dbReference type="InterPro" id="IPR037171">
    <property type="entry name" value="NagB/RpiA_transferase-like"/>
</dbReference>
<evidence type="ECO:0000256" key="3">
    <source>
        <dbReference type="ARBA" id="ARBA00022490"/>
    </source>
</evidence>
<proteinExistence type="inferred from homology"/>
<evidence type="ECO:0000256" key="4">
    <source>
        <dbReference type="ARBA" id="ARBA00022540"/>
    </source>
</evidence>
<comment type="subunit">
    <text evidence="8">Component of the translation initiation factor 2B (eIF2B) complex which is a heterodecamer of two sets of five different subunits: alpha, beta, gamma, delta and epsilon. Subunits alpha, beta and delta comprise a regulatory subcomplex and subunits epsilon and gamma comprise a catalytic subcomplex. Within the complex, the hexameric regulatory complex resides at the center, with the two heterodimeric catalytic subcomplexes bound on opposite sides.</text>
</comment>
<dbReference type="InParanoid" id="Q6CKT1"/>
<feature type="compositionally biased region" description="Polar residues" evidence="10">
    <location>
        <begin position="523"/>
        <end position="539"/>
    </location>
</feature>
<evidence type="ECO:0000256" key="8">
    <source>
        <dbReference type="ARBA" id="ARBA00046432"/>
    </source>
</evidence>
<dbReference type="PANTHER" id="PTHR10233:SF14">
    <property type="entry name" value="TRANSLATION INITIATION FACTOR EIF-2B SUBUNIT DELTA"/>
    <property type="match status" value="1"/>
</dbReference>
<dbReference type="OMA" id="IPRCIAM"/>
<evidence type="ECO:0000256" key="10">
    <source>
        <dbReference type="SAM" id="MobiDB-lite"/>
    </source>
</evidence>
<feature type="region of interest" description="Disordered" evidence="10">
    <location>
        <begin position="516"/>
        <end position="545"/>
    </location>
</feature>
<keyword evidence="5" id="KW-0648">Protein biosynthesis</keyword>
<evidence type="ECO:0000256" key="5">
    <source>
        <dbReference type="ARBA" id="ARBA00022917"/>
    </source>
</evidence>
<keyword evidence="3" id="KW-0963">Cytoplasm</keyword>
<evidence type="ECO:0000313" key="11">
    <source>
        <dbReference type="EMBL" id="CAG98166.1"/>
    </source>
</evidence>